<keyword evidence="2" id="KW-1185">Reference proteome</keyword>
<evidence type="ECO:0000313" key="1">
    <source>
        <dbReference type="EMBL" id="KYN44151.1"/>
    </source>
</evidence>
<sequence length="138" mass="15619">MIAMLKSSAKYNRRAAIIVGLRAGGQIYGFRIVQRRFQYASEEESLERTYARTPAIVERAQALISDDPGQSLRKLASITTSIYFGPRNWSVVERVTNKSRYPNVTLRTAIEAAFVDIQRYVTACVSTLQTKNRSRHSS</sequence>
<dbReference type="EMBL" id="KQ981261">
    <property type="protein sequence ID" value="KYN44151.1"/>
    <property type="molecule type" value="Genomic_DNA"/>
</dbReference>
<accession>A0A195FUQ2</accession>
<dbReference type="AlphaFoldDB" id="A0A195FUQ2"/>
<proteinExistence type="predicted"/>
<dbReference type="Proteomes" id="UP000078541">
    <property type="component" value="Unassembled WGS sequence"/>
</dbReference>
<organism evidence="1 2">
    <name type="scientific">Trachymyrmex septentrionalis</name>
    <dbReference type="NCBI Taxonomy" id="34720"/>
    <lineage>
        <taxon>Eukaryota</taxon>
        <taxon>Metazoa</taxon>
        <taxon>Ecdysozoa</taxon>
        <taxon>Arthropoda</taxon>
        <taxon>Hexapoda</taxon>
        <taxon>Insecta</taxon>
        <taxon>Pterygota</taxon>
        <taxon>Neoptera</taxon>
        <taxon>Endopterygota</taxon>
        <taxon>Hymenoptera</taxon>
        <taxon>Apocrita</taxon>
        <taxon>Aculeata</taxon>
        <taxon>Formicoidea</taxon>
        <taxon>Formicidae</taxon>
        <taxon>Myrmicinae</taxon>
        <taxon>Trachymyrmex</taxon>
    </lineage>
</organism>
<protein>
    <submittedName>
        <fullName evidence="1">Uncharacterized protein</fullName>
    </submittedName>
</protein>
<reference evidence="1 2" key="1">
    <citation type="submission" date="2016-03" db="EMBL/GenBank/DDBJ databases">
        <title>Trachymyrmex septentrionalis WGS genome.</title>
        <authorList>
            <person name="Nygaard S."/>
            <person name="Hu H."/>
            <person name="Boomsma J."/>
            <person name="Zhang G."/>
        </authorList>
    </citation>
    <scope>NUCLEOTIDE SEQUENCE [LARGE SCALE GENOMIC DNA]</scope>
    <source>
        <strain evidence="1">Tsep2-gDNA-1</strain>
        <tissue evidence="1">Whole body</tissue>
    </source>
</reference>
<name>A0A195FUQ2_9HYME</name>
<gene>
    <name evidence="1" type="ORF">ALC56_01467</name>
</gene>
<evidence type="ECO:0000313" key="2">
    <source>
        <dbReference type="Proteomes" id="UP000078541"/>
    </source>
</evidence>